<dbReference type="GO" id="GO:0080019">
    <property type="term" value="F:alcohol-forming very long-chain fatty acyl-CoA reductase activity"/>
    <property type="evidence" value="ECO:0007669"/>
    <property type="project" value="InterPro"/>
</dbReference>
<evidence type="ECO:0000313" key="1">
    <source>
        <dbReference type="EMBL" id="CAK7350083.1"/>
    </source>
</evidence>
<dbReference type="PANTHER" id="PTHR11011:SF99">
    <property type="entry name" value="FATTY ACYL-COA REDUCTASE 3"/>
    <property type="match status" value="1"/>
</dbReference>
<protein>
    <submittedName>
        <fullName evidence="1">Uncharacterized protein</fullName>
    </submittedName>
</protein>
<gene>
    <name evidence="1" type="ORF">DCAF_LOCUS22807</name>
</gene>
<sequence length="131" mass="14570">MILAVGHGKGRLTCFLGDIRGIVDVSFGKVDMVVDAIIVAKVAHANRPSVNAIYQVGSSVRNPVRYTNLQDYGFNYFTKKPWIGKDGKPVKVGKVKVLSTMSGFSRYMTIRYLLLLKVNLFQVSPQYLSIN</sequence>
<dbReference type="PANTHER" id="PTHR11011">
    <property type="entry name" value="MALE STERILITY PROTEIN 2-RELATED"/>
    <property type="match status" value="1"/>
</dbReference>
<dbReference type="EMBL" id="CAWUPB010001184">
    <property type="protein sequence ID" value="CAK7350083.1"/>
    <property type="molecule type" value="Genomic_DNA"/>
</dbReference>
<name>A0AAV1SGD1_9ROSI</name>
<dbReference type="InterPro" id="IPR026055">
    <property type="entry name" value="FAR"/>
</dbReference>
<reference evidence="1 2" key="1">
    <citation type="submission" date="2024-01" db="EMBL/GenBank/DDBJ databases">
        <authorList>
            <person name="Waweru B."/>
        </authorList>
    </citation>
    <scope>NUCLEOTIDE SEQUENCE [LARGE SCALE GENOMIC DNA]</scope>
</reference>
<dbReference type="Proteomes" id="UP001314170">
    <property type="component" value="Unassembled WGS sequence"/>
</dbReference>
<accession>A0AAV1SGD1</accession>
<keyword evidence="2" id="KW-1185">Reference proteome</keyword>
<proteinExistence type="predicted"/>
<evidence type="ECO:0000313" key="2">
    <source>
        <dbReference type="Proteomes" id="UP001314170"/>
    </source>
</evidence>
<dbReference type="GO" id="GO:0035336">
    <property type="term" value="P:long-chain fatty-acyl-CoA metabolic process"/>
    <property type="evidence" value="ECO:0007669"/>
    <property type="project" value="TreeGrafter"/>
</dbReference>
<dbReference type="GO" id="GO:0010345">
    <property type="term" value="P:suberin biosynthetic process"/>
    <property type="evidence" value="ECO:0007669"/>
    <property type="project" value="TreeGrafter"/>
</dbReference>
<comment type="caution">
    <text evidence="1">The sequence shown here is derived from an EMBL/GenBank/DDBJ whole genome shotgun (WGS) entry which is preliminary data.</text>
</comment>
<organism evidence="1 2">
    <name type="scientific">Dovyalis caffra</name>
    <dbReference type="NCBI Taxonomy" id="77055"/>
    <lineage>
        <taxon>Eukaryota</taxon>
        <taxon>Viridiplantae</taxon>
        <taxon>Streptophyta</taxon>
        <taxon>Embryophyta</taxon>
        <taxon>Tracheophyta</taxon>
        <taxon>Spermatophyta</taxon>
        <taxon>Magnoliopsida</taxon>
        <taxon>eudicotyledons</taxon>
        <taxon>Gunneridae</taxon>
        <taxon>Pentapetalae</taxon>
        <taxon>rosids</taxon>
        <taxon>fabids</taxon>
        <taxon>Malpighiales</taxon>
        <taxon>Salicaceae</taxon>
        <taxon>Flacourtieae</taxon>
        <taxon>Dovyalis</taxon>
    </lineage>
</organism>
<dbReference type="AlphaFoldDB" id="A0AAV1SGD1"/>